<evidence type="ECO:0000256" key="3">
    <source>
        <dbReference type="SAM" id="MobiDB-lite"/>
    </source>
</evidence>
<evidence type="ECO:0000313" key="4">
    <source>
        <dbReference type="EMBL" id="SFP07590.1"/>
    </source>
</evidence>
<evidence type="ECO:0000256" key="1">
    <source>
        <dbReference type="ARBA" id="ARBA00010577"/>
    </source>
</evidence>
<gene>
    <name evidence="4" type="ORF">SAMN05518683_102196</name>
</gene>
<feature type="region of interest" description="Disordered" evidence="3">
    <location>
        <begin position="143"/>
        <end position="168"/>
    </location>
</feature>
<name>A0A1I5MDJ0_9BACI</name>
<evidence type="ECO:0000313" key="5">
    <source>
        <dbReference type="Proteomes" id="UP000198892"/>
    </source>
</evidence>
<dbReference type="Proteomes" id="UP000198892">
    <property type="component" value="Unassembled WGS sequence"/>
</dbReference>
<keyword evidence="2" id="KW-1005">Bacterial flagellum biogenesis</keyword>
<comment type="similarity">
    <text evidence="1">Belongs to the FlgD family.</text>
</comment>
<keyword evidence="4" id="KW-0966">Cell projection</keyword>
<sequence length="168" mass="18616">MANTIQDQYALPTQTDKLRTNENNGKLGKDDFLKILMTQLQNQSPANPMKDKEFISQMAQFSTLEQMTNMTSAITDMANAQQKGSLVQHSQLIGKTVTWEHTVKDENGVEQTEEKVNEVTSVKQDKSGTIRLLMDSGQWVNSEQMIQVEAASDDSEETGNNGQNSAGS</sequence>
<keyword evidence="4" id="KW-0282">Flagellum</keyword>
<keyword evidence="5" id="KW-1185">Reference proteome</keyword>
<evidence type="ECO:0000256" key="2">
    <source>
        <dbReference type="ARBA" id="ARBA00022795"/>
    </source>
</evidence>
<dbReference type="GO" id="GO:0044781">
    <property type="term" value="P:bacterial-type flagellum organization"/>
    <property type="evidence" value="ECO:0007669"/>
    <property type="project" value="UniProtKB-KW"/>
</dbReference>
<proteinExistence type="inferred from homology"/>
<protein>
    <submittedName>
        <fullName evidence="4">Flagellar basal-body rod modification protein FlgD</fullName>
    </submittedName>
</protein>
<dbReference type="NCBIfam" id="NF007197">
    <property type="entry name" value="PRK09618.1"/>
    <property type="match status" value="1"/>
</dbReference>
<dbReference type="STRING" id="1884432.SAMN05518683_102196"/>
<keyword evidence="4" id="KW-0969">Cilium</keyword>
<dbReference type="OrthoDB" id="280334at2"/>
<reference evidence="5" key="1">
    <citation type="submission" date="2016-10" db="EMBL/GenBank/DDBJ databases">
        <authorList>
            <person name="Varghese N."/>
            <person name="Submissions S."/>
        </authorList>
    </citation>
    <scope>NUCLEOTIDE SEQUENCE [LARGE SCALE GENOMIC DNA]</scope>
    <source>
        <strain evidence="5">S7</strain>
    </source>
</reference>
<organism evidence="4 5">
    <name type="scientific">Salibacterium halotolerans</name>
    <dbReference type="NCBI Taxonomy" id="1884432"/>
    <lineage>
        <taxon>Bacteria</taxon>
        <taxon>Bacillati</taxon>
        <taxon>Bacillota</taxon>
        <taxon>Bacilli</taxon>
        <taxon>Bacillales</taxon>
        <taxon>Bacillaceae</taxon>
    </lineage>
</organism>
<accession>A0A1I5MDJ0</accession>
<dbReference type="Pfam" id="PF03963">
    <property type="entry name" value="FlgD"/>
    <property type="match status" value="1"/>
</dbReference>
<dbReference type="RefSeq" id="WP_093335037.1">
    <property type="nucleotide sequence ID" value="NZ_FOXD01000002.1"/>
</dbReference>
<dbReference type="EMBL" id="FOXD01000002">
    <property type="protein sequence ID" value="SFP07590.1"/>
    <property type="molecule type" value="Genomic_DNA"/>
</dbReference>
<dbReference type="AlphaFoldDB" id="A0A1I5MDJ0"/>
<feature type="compositionally biased region" description="Polar residues" evidence="3">
    <location>
        <begin position="158"/>
        <end position="168"/>
    </location>
</feature>
<dbReference type="InterPro" id="IPR005648">
    <property type="entry name" value="FlgD"/>
</dbReference>